<dbReference type="Gene3D" id="3.20.20.140">
    <property type="entry name" value="Metal-dependent hydrolases"/>
    <property type="match status" value="1"/>
</dbReference>
<dbReference type="EC" id="5.3.1.12" evidence="4"/>
<dbReference type="NCBIfam" id="NF002794">
    <property type="entry name" value="PRK02925.1"/>
    <property type="match status" value="1"/>
</dbReference>
<name>Q6ADQ3_LEIXX</name>
<evidence type="ECO:0000256" key="3">
    <source>
        <dbReference type="ARBA" id="ARBA00008397"/>
    </source>
</evidence>
<dbReference type="GO" id="GO:0019698">
    <property type="term" value="P:D-galacturonate catabolic process"/>
    <property type="evidence" value="ECO:0007669"/>
    <property type="project" value="TreeGrafter"/>
</dbReference>
<dbReference type="InterPro" id="IPR001761">
    <property type="entry name" value="Peripla_BP/Lac1_sug-bd_dom"/>
</dbReference>
<comment type="catalytic activity">
    <reaction evidence="1">
        <text>D-glucuronate = D-fructuronate</text>
        <dbReference type="Rhea" id="RHEA:13049"/>
        <dbReference type="ChEBI" id="CHEBI:58720"/>
        <dbReference type="ChEBI" id="CHEBI:59863"/>
        <dbReference type="EC" id="5.3.1.12"/>
    </reaction>
</comment>
<dbReference type="AlphaFoldDB" id="Q6ADQ3"/>
<dbReference type="PANTHER" id="PTHR30068">
    <property type="entry name" value="URONATE ISOMERASE"/>
    <property type="match status" value="1"/>
</dbReference>
<proteinExistence type="inferred from homology"/>
<dbReference type="STRING" id="281090.Lxx17350"/>
<dbReference type="Gene3D" id="3.40.50.2300">
    <property type="match status" value="1"/>
</dbReference>
<dbReference type="eggNOG" id="COG1609">
    <property type="taxonomic scope" value="Bacteria"/>
</dbReference>
<dbReference type="GO" id="GO:0008880">
    <property type="term" value="F:glucuronate isomerase activity"/>
    <property type="evidence" value="ECO:0007669"/>
    <property type="project" value="UniProtKB-EC"/>
</dbReference>
<dbReference type="Pfam" id="PF00532">
    <property type="entry name" value="Peripla_BP_1"/>
    <property type="match status" value="1"/>
</dbReference>
<evidence type="ECO:0000259" key="7">
    <source>
        <dbReference type="Pfam" id="PF00532"/>
    </source>
</evidence>
<dbReference type="HOGENOM" id="CLU_044465_0_0_11"/>
<dbReference type="Gene3D" id="1.10.2020.10">
    <property type="entry name" value="uronate isomerase, domain 2, chain A"/>
    <property type="match status" value="1"/>
</dbReference>
<dbReference type="EMBL" id="AE016822">
    <property type="protein sequence ID" value="AAT89493.1"/>
    <property type="molecule type" value="Genomic_DNA"/>
</dbReference>
<dbReference type="eggNOG" id="COG1904">
    <property type="taxonomic scope" value="Bacteria"/>
</dbReference>
<dbReference type="SUPFAM" id="SSF51556">
    <property type="entry name" value="Metallo-dependent hydrolases"/>
    <property type="match status" value="1"/>
</dbReference>
<organism evidence="8 9">
    <name type="scientific">Leifsonia xyli subsp. xyli (strain CTCB07)</name>
    <dbReference type="NCBI Taxonomy" id="281090"/>
    <lineage>
        <taxon>Bacteria</taxon>
        <taxon>Bacillati</taxon>
        <taxon>Actinomycetota</taxon>
        <taxon>Actinomycetes</taxon>
        <taxon>Micrococcales</taxon>
        <taxon>Microbacteriaceae</taxon>
        <taxon>Leifsonia</taxon>
    </lineage>
</organism>
<dbReference type="Proteomes" id="UP000001306">
    <property type="component" value="Chromosome"/>
</dbReference>
<evidence type="ECO:0000256" key="1">
    <source>
        <dbReference type="ARBA" id="ARBA00001165"/>
    </source>
</evidence>
<evidence type="ECO:0000256" key="5">
    <source>
        <dbReference type="ARBA" id="ARBA00020555"/>
    </source>
</evidence>
<dbReference type="SUPFAM" id="SSF53822">
    <property type="entry name" value="Periplasmic binding protein-like I"/>
    <property type="match status" value="1"/>
</dbReference>
<dbReference type="UniPathway" id="UPA00246"/>
<dbReference type="InterPro" id="IPR032466">
    <property type="entry name" value="Metal_Hydrolase"/>
</dbReference>
<dbReference type="InterPro" id="IPR028082">
    <property type="entry name" value="Peripla_BP_I"/>
</dbReference>
<evidence type="ECO:0000313" key="8">
    <source>
        <dbReference type="EMBL" id="AAT89493.1"/>
    </source>
</evidence>
<dbReference type="KEGG" id="lxx:Lxx17350"/>
<evidence type="ECO:0000256" key="6">
    <source>
        <dbReference type="ARBA" id="ARBA00023235"/>
    </source>
</evidence>
<dbReference type="GO" id="GO:0042840">
    <property type="term" value="P:D-glucuronate catabolic process"/>
    <property type="evidence" value="ECO:0007669"/>
    <property type="project" value="TreeGrafter"/>
</dbReference>
<comment type="similarity">
    <text evidence="3">Belongs to the metallo-dependent hydrolases superfamily. Uronate isomerase family.</text>
</comment>
<keyword evidence="9" id="KW-1185">Reference proteome</keyword>
<dbReference type="PANTHER" id="PTHR30068:SF4">
    <property type="entry name" value="URONATE ISOMERASE"/>
    <property type="match status" value="1"/>
</dbReference>
<accession>Q6ADQ3</accession>
<reference evidence="8 9" key="1">
    <citation type="journal article" date="2004" name="Mol. Plant Microbe Interact.">
        <title>The genome sequence of the Gram-positive sugarcane pathogen Leifsonia xyli subsp. xyli.</title>
        <authorList>
            <person name="Monteiro-Vitorello C.B."/>
            <person name="Camargo L.E.A."/>
            <person name="Van Sluys M.A."/>
            <person name="Kitajima J.P."/>
            <person name="Truffi D."/>
            <person name="do Amaral A.M."/>
            <person name="Harakava R."/>
            <person name="de Oliveira J.C.F."/>
            <person name="Wood D."/>
            <person name="de Oliveira M.C."/>
            <person name="Miyaki C.Y."/>
            <person name="Takita M.A."/>
            <person name="da Silva A.C.R."/>
            <person name="Furlan L.R."/>
            <person name="Carraro D.M."/>
            <person name="Camarotte G."/>
            <person name="Almeida N.F. Jr."/>
            <person name="Carrer H."/>
            <person name="Coutinho L.L."/>
            <person name="El-Dorry H.A."/>
            <person name="Ferro M.I.T."/>
            <person name="Gagliardi P.R."/>
            <person name="Giglioti E."/>
            <person name="Goldman M.H.S."/>
            <person name="Goldman G.H."/>
            <person name="Kimura E.T."/>
            <person name="Ferro E.S."/>
            <person name="Kuramae E.E."/>
            <person name="Lemos E.G.M."/>
            <person name="Lemos M.V.F."/>
            <person name="Mauro S.M.Z."/>
            <person name="Machado M.A."/>
            <person name="Marino C.L."/>
            <person name="Menck C.F."/>
            <person name="Nunes L.R."/>
            <person name="Oliveira R.C."/>
            <person name="Pereira G.G."/>
            <person name="Siqueira W."/>
            <person name="de Souza A.A."/>
            <person name="Tsai S.M."/>
            <person name="Zanca A.S."/>
            <person name="Simpson A.J.G."/>
            <person name="Brumbley S.M."/>
            <person name="Setubal J.C."/>
        </authorList>
    </citation>
    <scope>NUCLEOTIDE SEQUENCE [LARGE SCALE GENOMIC DNA]</scope>
    <source>
        <strain evidence="8 9">CTCB07</strain>
    </source>
</reference>
<gene>
    <name evidence="8" type="primary">uxaC</name>
    <name evidence="8" type="ordered locus">Lxx17350</name>
</gene>
<dbReference type="Pfam" id="PF02614">
    <property type="entry name" value="UxaC"/>
    <property type="match status" value="1"/>
</dbReference>
<evidence type="ECO:0000313" key="9">
    <source>
        <dbReference type="Proteomes" id="UP000001306"/>
    </source>
</evidence>
<dbReference type="InterPro" id="IPR003766">
    <property type="entry name" value="Uronate_isomerase"/>
</dbReference>
<protein>
    <recommendedName>
        <fullName evidence="5">Uronate isomerase</fullName>
        <ecNumber evidence="4">5.3.1.12</ecNumber>
    </recommendedName>
</protein>
<keyword evidence="6 8" id="KW-0413">Isomerase</keyword>
<evidence type="ECO:0000256" key="4">
    <source>
        <dbReference type="ARBA" id="ARBA00012546"/>
    </source>
</evidence>
<evidence type="ECO:0000256" key="2">
    <source>
        <dbReference type="ARBA" id="ARBA00004892"/>
    </source>
</evidence>
<comment type="pathway">
    <text evidence="2">Carbohydrate metabolism; pentose and glucuronate interconversion.</text>
</comment>
<feature type="domain" description="Periplasmic binding protein/LacI sugar binding" evidence="7">
    <location>
        <begin position="2"/>
        <end position="95"/>
    </location>
</feature>
<sequence>MTNPFYFGVIRGTQQQLKAAGYTQLLVDTEESDELEDGTLQGLRRSFDGAILAASRLTDRRLTALAAEIPVVAVNRQTRGVANVFIDTPNGVEQAVGHLADDEPFPDPAALLITPDHYVTRTLHSLGVPLRALGLAKNGVPSPASGRAIWRTLCENWEAFLGTPVRFWFESEFSEVFGLTEHPSAANADALYDQLAEMISSPAFRPRALFDRFRIAVLATTDDPADDLEAHARLAADPGFTGRVVPTFRADRYMHPDEPGRAGRLDRLAAASGTDTGSYAGLLAALRARRAAFAAAGGTATDTGVIDAGSEPLTKTAAERIHRSALAGALDPADAVAYRRNLLYRLAEMSAEDGLVMQLHPGVHRNHHRPTFDQYGPDTGHDLHAVTAFTEPLTPILRDFGTNPTFRLVLFTVDETAFSREIAPLAGFYPSVYAGAPWWFLDTPAAILRYRRAITDSAGVAKTSGFIDDTRAFCSIPTRHDMSRRVDAAFLASLVVSHQLGGGGCFWGCWAVGG</sequence>